<evidence type="ECO:0000313" key="1">
    <source>
        <dbReference type="EMBL" id="CAG8978966.1"/>
    </source>
</evidence>
<comment type="caution">
    <text evidence="1">The sequence shown here is derived from an EMBL/GenBank/DDBJ whole genome shotgun (WGS) entry which is preliminary data.</text>
</comment>
<organism evidence="1 2">
    <name type="scientific">Hymenoscyphus albidus</name>
    <dbReference type="NCBI Taxonomy" id="595503"/>
    <lineage>
        <taxon>Eukaryota</taxon>
        <taxon>Fungi</taxon>
        <taxon>Dikarya</taxon>
        <taxon>Ascomycota</taxon>
        <taxon>Pezizomycotina</taxon>
        <taxon>Leotiomycetes</taxon>
        <taxon>Helotiales</taxon>
        <taxon>Helotiaceae</taxon>
        <taxon>Hymenoscyphus</taxon>
    </lineage>
</organism>
<gene>
    <name evidence="1" type="ORF">HYALB_00012419</name>
</gene>
<dbReference type="EMBL" id="CAJVRM010000289">
    <property type="protein sequence ID" value="CAG8978966.1"/>
    <property type="molecule type" value="Genomic_DNA"/>
</dbReference>
<dbReference type="InterPro" id="IPR038883">
    <property type="entry name" value="AN11006-like"/>
</dbReference>
<accession>A0A9N9LWV5</accession>
<proteinExistence type="predicted"/>
<dbReference type="Proteomes" id="UP000701801">
    <property type="component" value="Unassembled WGS sequence"/>
</dbReference>
<dbReference type="PANTHER" id="PTHR42085">
    <property type="entry name" value="F-BOX DOMAIN-CONTAINING PROTEIN"/>
    <property type="match status" value="1"/>
</dbReference>
<dbReference type="OrthoDB" id="2951834at2759"/>
<reference evidence="1" key="1">
    <citation type="submission" date="2021-07" db="EMBL/GenBank/DDBJ databases">
        <authorList>
            <person name="Durling M."/>
        </authorList>
    </citation>
    <scope>NUCLEOTIDE SEQUENCE</scope>
</reference>
<protein>
    <submittedName>
        <fullName evidence="1">Uncharacterized protein</fullName>
    </submittedName>
</protein>
<name>A0A9N9LWV5_9HELO</name>
<keyword evidence="2" id="KW-1185">Reference proteome</keyword>
<evidence type="ECO:0000313" key="2">
    <source>
        <dbReference type="Proteomes" id="UP000701801"/>
    </source>
</evidence>
<sequence>MQDTQRETTMGQKVDPGVDELGSFTQELGGLKAEFRFLTLPLEIRMMVYRLLLVSDEPIPDSSQLRCVEYAGIYPAILRTCRQVLNEAGTMLYAENVFTFGLEPEQDQEFGWFSACIYTFGRQMSATLRARLQDMKKVRIEVDKVPRYESDVREYEYHLGDAIEVLLRIPLDYLFVGLHYKGWTAGISEALQPFTALRGITELVLEDFPEGYEQYL</sequence>
<dbReference type="PANTHER" id="PTHR42085:SF4">
    <property type="entry name" value="F-BOX DOMAIN-CONTAINING PROTEIN"/>
    <property type="match status" value="1"/>
</dbReference>
<dbReference type="AlphaFoldDB" id="A0A9N9LWV5"/>